<evidence type="ECO:0000256" key="3">
    <source>
        <dbReference type="ARBA" id="ARBA00023295"/>
    </source>
</evidence>
<sequence>MAEPQWVQYAVWWQVYPLGFVGAFPSSSPPAPDEHRLRRVADWLDHAQALGASGIALGPVFASRSHGYDTTDHFRIDPRLGDDDDFDDLVARARDRGLRVLLDGVFNHVGTDFGRYRAALDGDAEAAGWFRGRPGRFATFEGHGDLIALRHDNPAVADYVVEVMCHWLDRGADGWRLDAAYAVPAEFWDRVLPRVRARHPQAWFVGEVIHGDYAQIVASTGFDAVTQYELWKAIWSSLNDGNFHELDWALTRHAEFLDSFVPQTFIGNHDVTRIASRLDNPEHVALALVLLMTTGGVPTIYAGDEFGFRGVKEERAGGDDAVRPEFGAPPLPVDEAGRQMFALHQYLIGLRRRHPWLHTARTGAVALDNRQYLYRSAGGNGEQLFVALNIADEPMRIRAADAGVAALRVIAGAGAPPAADCTETALAPNGWLILAPAG</sequence>
<evidence type="ECO:0000256" key="2">
    <source>
        <dbReference type="ARBA" id="ARBA00023235"/>
    </source>
</evidence>
<evidence type="ECO:0000256" key="1">
    <source>
        <dbReference type="ARBA" id="ARBA00022801"/>
    </source>
</evidence>
<dbReference type="InterPro" id="IPR006047">
    <property type="entry name" value="GH13_cat_dom"/>
</dbReference>
<dbReference type="STRING" id="444597.BST26_01040"/>
<dbReference type="SMART" id="SM00642">
    <property type="entry name" value="Aamy"/>
    <property type="match status" value="1"/>
</dbReference>
<dbReference type="Proteomes" id="UP000192801">
    <property type="component" value="Unassembled WGS sequence"/>
</dbReference>
<dbReference type="Pfam" id="PF00128">
    <property type="entry name" value="Alpha-amylase"/>
    <property type="match status" value="2"/>
</dbReference>
<dbReference type="PANTHER" id="PTHR10357">
    <property type="entry name" value="ALPHA-AMYLASE FAMILY MEMBER"/>
    <property type="match status" value="1"/>
</dbReference>
<proteinExistence type="predicted"/>
<evidence type="ECO:0000313" key="4">
    <source>
        <dbReference type="EMBL" id="ORA73791.1"/>
    </source>
</evidence>
<evidence type="ECO:0000313" key="5">
    <source>
        <dbReference type="Proteomes" id="UP000192801"/>
    </source>
</evidence>
<protein>
    <submittedName>
        <fullName evidence="4">Alpha-amylase</fullName>
    </submittedName>
</protein>
<dbReference type="GO" id="GO:0016853">
    <property type="term" value="F:isomerase activity"/>
    <property type="evidence" value="ECO:0007669"/>
    <property type="project" value="UniProtKB-KW"/>
</dbReference>
<dbReference type="PANTHER" id="PTHR10357:SF210">
    <property type="entry name" value="MALTODEXTRIN GLUCOSIDASE"/>
    <property type="match status" value="1"/>
</dbReference>
<dbReference type="GO" id="GO:0005975">
    <property type="term" value="P:carbohydrate metabolic process"/>
    <property type="evidence" value="ECO:0007669"/>
    <property type="project" value="InterPro"/>
</dbReference>
<gene>
    <name evidence="4" type="ORF">BST26_01040</name>
</gene>
<dbReference type="RefSeq" id="WP_083028964.1">
    <property type="nucleotide sequence ID" value="NZ_AP022618.1"/>
</dbReference>
<dbReference type="AlphaFoldDB" id="A0A1X0DN05"/>
<dbReference type="GO" id="GO:0016798">
    <property type="term" value="F:hydrolase activity, acting on glycosyl bonds"/>
    <property type="evidence" value="ECO:0007669"/>
    <property type="project" value="UniProtKB-KW"/>
</dbReference>
<keyword evidence="2" id="KW-0413">Isomerase</keyword>
<keyword evidence="1" id="KW-0378">Hydrolase</keyword>
<dbReference type="SUPFAM" id="SSF51445">
    <property type="entry name" value="(Trans)glycosidases"/>
    <property type="match status" value="1"/>
</dbReference>
<keyword evidence="5" id="KW-1185">Reference proteome</keyword>
<comment type="caution">
    <text evidence="4">The sequence shown here is derived from an EMBL/GenBank/DDBJ whole genome shotgun (WGS) entry which is preliminary data.</text>
</comment>
<keyword evidence="3" id="KW-0326">Glycosidase</keyword>
<dbReference type="Gene3D" id="3.20.20.80">
    <property type="entry name" value="Glycosidases"/>
    <property type="match status" value="2"/>
</dbReference>
<dbReference type="InterPro" id="IPR017853">
    <property type="entry name" value="GH"/>
</dbReference>
<accession>A0A1X0DN05</accession>
<reference evidence="4 5" key="1">
    <citation type="submission" date="2016-12" db="EMBL/GenBank/DDBJ databases">
        <title>The new phylogeny of genus Mycobacterium.</title>
        <authorList>
            <person name="Tortoli E."/>
            <person name="Trovato A."/>
            <person name="Cirillo D.M."/>
        </authorList>
    </citation>
    <scope>NUCLEOTIDE SEQUENCE [LARGE SCALE GENOMIC DNA]</scope>
    <source>
        <strain evidence="4 5">DSM 45130</strain>
    </source>
</reference>
<dbReference type="EMBL" id="MVHS01000002">
    <property type="protein sequence ID" value="ORA73791.1"/>
    <property type="molecule type" value="Genomic_DNA"/>
</dbReference>
<dbReference type="OrthoDB" id="9802433at2"/>
<dbReference type="CDD" id="cd11354">
    <property type="entry name" value="AmyAc_bac_CMD_like"/>
    <property type="match status" value="1"/>
</dbReference>
<organism evidence="4 5">
    <name type="scientific">Mycolicibacterium insubricum</name>
    <dbReference type="NCBI Taxonomy" id="444597"/>
    <lineage>
        <taxon>Bacteria</taxon>
        <taxon>Bacillati</taxon>
        <taxon>Actinomycetota</taxon>
        <taxon>Actinomycetes</taxon>
        <taxon>Mycobacteriales</taxon>
        <taxon>Mycobacteriaceae</taxon>
        <taxon>Mycolicibacterium</taxon>
    </lineage>
</organism>
<name>A0A1X0DN05_9MYCO</name>